<dbReference type="Pfam" id="PF19425">
    <property type="entry name" value="Csd3_N2"/>
    <property type="match status" value="1"/>
</dbReference>
<keyword evidence="7" id="KW-0482">Metalloprotease</keyword>
<proteinExistence type="predicted"/>
<dbReference type="RefSeq" id="WP_275595324.1">
    <property type="nucleotide sequence ID" value="NZ_CP102381.1"/>
</dbReference>
<dbReference type="CDD" id="cd12797">
    <property type="entry name" value="M23_peptidase"/>
    <property type="match status" value="1"/>
</dbReference>
<keyword evidence="5" id="KW-0378">Hydrolase</keyword>
<dbReference type="InterPro" id="IPR011055">
    <property type="entry name" value="Dup_hybrid_motif"/>
</dbReference>
<sequence>MKNWLMSSKMSKLAIASIALVTAISFLPTSSIANLPLKKIALPLPQAVETTTNHTELKKTSEDSKWQAHKIKIGRNDSLSTALDRVNVTASTTYNIGRLKNSNLITNLRVGDEITVWVDKNDHLQRILYPKTKTLAYEVVKTDTGYQINEKKSAVEIRTETAYGEINGAFYLAAQRAGLSARSIMQLADMYAWDIDFLHELRKGDYFKVIYETRYLNGEYLGDGDILAAQITTGGGKHQHNAFVLRDKKEVIGFYNEKGKNLKKAFLRAPVDYVRITSKFNPKRFHPVLKKWRSHRGVDYGGPLNTPIRATGSGKIIQRGRGTGYGNYIKIQHAGKYMTVYGHLNKYGKFKKGQYVKQGDVIGYMGKTGLATGVHLHYEFRINGKHVDPLKVKFPAAGPIAKKYKTAFKQKSQFLLTQLDRLDTRTHIARSFE</sequence>
<evidence type="ECO:0000256" key="4">
    <source>
        <dbReference type="ARBA" id="ARBA00022723"/>
    </source>
</evidence>
<evidence type="ECO:0000256" key="6">
    <source>
        <dbReference type="ARBA" id="ARBA00022833"/>
    </source>
</evidence>
<feature type="domain" description="M23ase beta-sheet core" evidence="8">
    <location>
        <begin position="294"/>
        <end position="389"/>
    </location>
</feature>
<comment type="cofactor">
    <cofactor evidence="1">
        <name>Zn(2+)</name>
        <dbReference type="ChEBI" id="CHEBI:29105"/>
    </cofactor>
</comment>
<dbReference type="Gene3D" id="3.10.450.350">
    <property type="match status" value="2"/>
</dbReference>
<dbReference type="Gene3D" id="2.70.70.10">
    <property type="entry name" value="Glucose Permease (Domain IIA)"/>
    <property type="match status" value="1"/>
</dbReference>
<organism evidence="10 11">
    <name type="scientific">Thiomicrorhabdus lithotrophica</name>
    <dbReference type="NCBI Taxonomy" id="2949997"/>
    <lineage>
        <taxon>Bacteria</taxon>
        <taxon>Pseudomonadati</taxon>
        <taxon>Pseudomonadota</taxon>
        <taxon>Gammaproteobacteria</taxon>
        <taxon>Thiotrichales</taxon>
        <taxon>Piscirickettsiaceae</taxon>
        <taxon>Thiomicrorhabdus</taxon>
    </lineage>
</organism>
<evidence type="ECO:0000256" key="5">
    <source>
        <dbReference type="ARBA" id="ARBA00022801"/>
    </source>
</evidence>
<feature type="domain" description="Csd3-like second N-terminal" evidence="9">
    <location>
        <begin position="159"/>
        <end position="282"/>
    </location>
</feature>
<name>A0ABY8CAR6_9GAMM</name>
<reference evidence="10 11" key="1">
    <citation type="submission" date="2022-06" db="EMBL/GenBank/DDBJ databases">
        <title>Thiomicrohabdus sp. nov, an obligately chemolithoautotrophic, sulfur-oxidizing bacterium isolated from beach of Guanyin Mountain. Amoy.</title>
        <authorList>
            <person name="Zhu H."/>
        </authorList>
    </citation>
    <scope>NUCLEOTIDE SEQUENCE [LARGE SCALE GENOMIC DNA]</scope>
    <source>
        <strain evidence="10 11">XGS-01</strain>
    </source>
</reference>
<evidence type="ECO:0000313" key="10">
    <source>
        <dbReference type="EMBL" id="WEJ63071.1"/>
    </source>
</evidence>
<keyword evidence="11" id="KW-1185">Reference proteome</keyword>
<dbReference type="PANTHER" id="PTHR21666">
    <property type="entry name" value="PEPTIDASE-RELATED"/>
    <property type="match status" value="1"/>
</dbReference>
<evidence type="ECO:0000256" key="7">
    <source>
        <dbReference type="ARBA" id="ARBA00023049"/>
    </source>
</evidence>
<keyword evidence="3" id="KW-0645">Protease</keyword>
<dbReference type="SUPFAM" id="SSF51261">
    <property type="entry name" value="Duplicated hybrid motif"/>
    <property type="match status" value="1"/>
</dbReference>
<evidence type="ECO:0000313" key="11">
    <source>
        <dbReference type="Proteomes" id="UP001222275"/>
    </source>
</evidence>
<protein>
    <submittedName>
        <fullName evidence="10">Peptidoglycan DD-metalloendopeptidase family protein</fullName>
    </submittedName>
</protein>
<evidence type="ECO:0000256" key="1">
    <source>
        <dbReference type="ARBA" id="ARBA00001947"/>
    </source>
</evidence>
<evidence type="ECO:0000256" key="3">
    <source>
        <dbReference type="ARBA" id="ARBA00022670"/>
    </source>
</evidence>
<dbReference type="EMBL" id="CP102381">
    <property type="protein sequence ID" value="WEJ63071.1"/>
    <property type="molecule type" value="Genomic_DNA"/>
</dbReference>
<evidence type="ECO:0000256" key="2">
    <source>
        <dbReference type="ARBA" id="ARBA00004196"/>
    </source>
</evidence>
<keyword evidence="6" id="KW-0862">Zinc</keyword>
<dbReference type="Proteomes" id="UP001222275">
    <property type="component" value="Chromosome"/>
</dbReference>
<accession>A0ABY8CAR6</accession>
<dbReference type="InterPro" id="IPR045834">
    <property type="entry name" value="Csd3_N2"/>
</dbReference>
<evidence type="ECO:0000259" key="8">
    <source>
        <dbReference type="Pfam" id="PF01551"/>
    </source>
</evidence>
<dbReference type="PANTHER" id="PTHR21666:SF288">
    <property type="entry name" value="CELL DIVISION PROTEIN YTFB"/>
    <property type="match status" value="1"/>
</dbReference>
<comment type="subcellular location">
    <subcellularLocation>
        <location evidence="2">Cell envelope</location>
    </subcellularLocation>
</comment>
<evidence type="ECO:0000259" key="9">
    <source>
        <dbReference type="Pfam" id="PF19425"/>
    </source>
</evidence>
<dbReference type="Pfam" id="PF01551">
    <property type="entry name" value="Peptidase_M23"/>
    <property type="match status" value="1"/>
</dbReference>
<dbReference type="InterPro" id="IPR016047">
    <property type="entry name" value="M23ase_b-sheet_dom"/>
</dbReference>
<keyword evidence="4" id="KW-0479">Metal-binding</keyword>
<dbReference type="InterPro" id="IPR050570">
    <property type="entry name" value="Cell_wall_metabolism_enzyme"/>
</dbReference>
<gene>
    <name evidence="10" type="ORF">NR989_02135</name>
</gene>